<accession>A0A9W8UYN9</accession>
<proteinExistence type="predicted"/>
<feature type="region of interest" description="Disordered" evidence="1">
    <location>
        <begin position="293"/>
        <end position="363"/>
    </location>
</feature>
<sequence length="363" mass="39522">MIDPVGAAAAATATIGQSLDLIRRVTTTIDIYKNGNESLEYLCKDLRSVTEIIELVQALEALRTKGVLKALANMLKHAQKLDKHINGVMDKSNTGSPVRRFTHQFMKGPEEIESTNKMVAELTTLKATLILQIQVAHVGLFVERSQEQQNDSGGTHVLNSVVLHQVNHAVEQRLGKGKGLKIAEVLQGKEPDGDGMIRLTKEEYECLIIHPASEDNANNQQGTIRVANNRTVGQALQINGFVDDSWTEFTHNLTIEHNEAQDQSIQINNPINEGTFNRVLAARNAGLQIHAMGSSGQWPHPPPMPPQQPMNGLPQSWPYPPWPYYGQPGAIQHSNPPSNGAQGAFSGPGQPASLESEPSAAVS</sequence>
<evidence type="ECO:0000256" key="1">
    <source>
        <dbReference type="SAM" id="MobiDB-lite"/>
    </source>
</evidence>
<reference evidence="2" key="1">
    <citation type="submission" date="2022-09" db="EMBL/GenBank/DDBJ databases">
        <title>Fusarium specimens isolated from Avocado Roots.</title>
        <authorList>
            <person name="Stajich J."/>
            <person name="Roper C."/>
            <person name="Heimlech-Rivalta G."/>
        </authorList>
    </citation>
    <scope>NUCLEOTIDE SEQUENCE</scope>
    <source>
        <strain evidence="2">A02</strain>
    </source>
</reference>
<evidence type="ECO:0000313" key="3">
    <source>
        <dbReference type="Proteomes" id="UP001152087"/>
    </source>
</evidence>
<feature type="compositionally biased region" description="Polar residues" evidence="1">
    <location>
        <begin position="332"/>
        <end position="341"/>
    </location>
</feature>
<dbReference type="AlphaFoldDB" id="A0A9W8UYN9"/>
<feature type="compositionally biased region" description="Pro residues" evidence="1">
    <location>
        <begin position="299"/>
        <end position="308"/>
    </location>
</feature>
<protein>
    <recommendedName>
        <fullName evidence="4">NACHT-NTPase and P-loop NTPases N-terminal domain-containing protein</fullName>
    </recommendedName>
</protein>
<organism evidence="2 3">
    <name type="scientific">Fusarium falciforme</name>
    <dbReference type="NCBI Taxonomy" id="195108"/>
    <lineage>
        <taxon>Eukaryota</taxon>
        <taxon>Fungi</taxon>
        <taxon>Dikarya</taxon>
        <taxon>Ascomycota</taxon>
        <taxon>Pezizomycotina</taxon>
        <taxon>Sordariomycetes</taxon>
        <taxon>Hypocreomycetidae</taxon>
        <taxon>Hypocreales</taxon>
        <taxon>Nectriaceae</taxon>
        <taxon>Fusarium</taxon>
        <taxon>Fusarium solani species complex</taxon>
    </lineage>
</organism>
<evidence type="ECO:0008006" key="4">
    <source>
        <dbReference type="Google" id="ProtNLM"/>
    </source>
</evidence>
<dbReference type="EMBL" id="JAOQAV010000028">
    <property type="protein sequence ID" value="KAJ4183822.1"/>
    <property type="molecule type" value="Genomic_DNA"/>
</dbReference>
<keyword evidence="3" id="KW-1185">Reference proteome</keyword>
<comment type="caution">
    <text evidence="2">The sequence shown here is derived from an EMBL/GenBank/DDBJ whole genome shotgun (WGS) entry which is preliminary data.</text>
</comment>
<gene>
    <name evidence="2" type="ORF">NW755_009361</name>
</gene>
<name>A0A9W8UYN9_9HYPO</name>
<dbReference type="Proteomes" id="UP001152087">
    <property type="component" value="Unassembled WGS sequence"/>
</dbReference>
<evidence type="ECO:0000313" key="2">
    <source>
        <dbReference type="EMBL" id="KAJ4183822.1"/>
    </source>
</evidence>